<evidence type="ECO:0000313" key="1">
    <source>
        <dbReference type="EMBL" id="KAG5441629.1"/>
    </source>
</evidence>
<sequence length="194" mass="21787">MCCTRLPHVPVATIFKIPSNVLRLYNALRYLEYRTNSNMRQPGAAHSVAEATPRDFSQLPGDRPEHFVRHKSEYTHSQVWFQLDGTQGTVSPIRYWITINWASRSIQLTCSSSVAFLLRLELTDRKIRSSNQTPTFQLLPSRIGQLGSIPALVLPLGGMAARHRNGCHTSLARKPVKIPGIFSSSLLLHSNKGR</sequence>
<dbReference type="EMBL" id="NIRI02000077">
    <property type="protein sequence ID" value="KAG5441629.1"/>
    <property type="molecule type" value="Genomic_DNA"/>
</dbReference>
<dbReference type="Proteomes" id="UP000286415">
    <property type="component" value="Unassembled WGS sequence"/>
</dbReference>
<gene>
    <name evidence="1" type="ORF">CSKR_105841</name>
</gene>
<organism evidence="1 2">
    <name type="scientific">Clonorchis sinensis</name>
    <name type="common">Chinese liver fluke</name>
    <dbReference type="NCBI Taxonomy" id="79923"/>
    <lineage>
        <taxon>Eukaryota</taxon>
        <taxon>Metazoa</taxon>
        <taxon>Spiralia</taxon>
        <taxon>Lophotrochozoa</taxon>
        <taxon>Platyhelminthes</taxon>
        <taxon>Trematoda</taxon>
        <taxon>Digenea</taxon>
        <taxon>Opisthorchiida</taxon>
        <taxon>Opisthorchiata</taxon>
        <taxon>Opisthorchiidae</taxon>
        <taxon>Clonorchis</taxon>
    </lineage>
</organism>
<proteinExistence type="predicted"/>
<comment type="caution">
    <text evidence="1">The sequence shown here is derived from an EMBL/GenBank/DDBJ whole genome shotgun (WGS) entry which is preliminary data.</text>
</comment>
<dbReference type="InParanoid" id="A0A3R7C2B3"/>
<name>A0A3R7C2B3_CLOSI</name>
<dbReference type="AlphaFoldDB" id="A0A3R7C2B3"/>
<evidence type="ECO:0000313" key="2">
    <source>
        <dbReference type="Proteomes" id="UP000286415"/>
    </source>
</evidence>
<reference evidence="1 2" key="2">
    <citation type="journal article" date="2021" name="Genomics">
        <title>High-quality reference genome for Clonorchis sinensis.</title>
        <authorList>
            <person name="Young N.D."/>
            <person name="Stroehlein A.J."/>
            <person name="Kinkar L."/>
            <person name="Wang T."/>
            <person name="Sohn W.M."/>
            <person name="Chang B.C.H."/>
            <person name="Kaur P."/>
            <person name="Weisz D."/>
            <person name="Dudchenko O."/>
            <person name="Aiden E.L."/>
            <person name="Korhonen P.K."/>
            <person name="Gasser R.B."/>
        </authorList>
    </citation>
    <scope>NUCLEOTIDE SEQUENCE [LARGE SCALE GENOMIC DNA]</scope>
    <source>
        <strain evidence="1">Cs-k2</strain>
    </source>
</reference>
<keyword evidence="2" id="KW-1185">Reference proteome</keyword>
<protein>
    <submittedName>
        <fullName evidence="1">Uncharacterized protein</fullName>
    </submittedName>
</protein>
<reference evidence="1 2" key="1">
    <citation type="journal article" date="2018" name="Biotechnol. Adv.">
        <title>Improved genomic resources and new bioinformatic workflow for the carcinogenic parasite Clonorchis sinensis: Biotechnological implications.</title>
        <authorList>
            <person name="Wang D."/>
            <person name="Korhonen P.K."/>
            <person name="Gasser R.B."/>
            <person name="Young N.D."/>
        </authorList>
    </citation>
    <scope>NUCLEOTIDE SEQUENCE [LARGE SCALE GENOMIC DNA]</scope>
    <source>
        <strain evidence="1">Cs-k2</strain>
    </source>
</reference>
<accession>A0A3R7C2B3</accession>